<dbReference type="InterPro" id="IPR046341">
    <property type="entry name" value="SET_dom_sf"/>
</dbReference>
<evidence type="ECO:0000259" key="4">
    <source>
        <dbReference type="PROSITE" id="PS50280"/>
    </source>
</evidence>
<reference evidence="5 6" key="1">
    <citation type="journal article" date="2019" name="Front. Genet.">
        <title>Whole-Genome Sequencing of the Opportunistic Yeast Pathogen Candida inconspicua Uncovers Its Hybrid Origin.</title>
        <authorList>
            <person name="Mixao V."/>
            <person name="Hansen A.P."/>
            <person name="Saus E."/>
            <person name="Boekhout T."/>
            <person name="Lass-Florl C."/>
            <person name="Gabaldon T."/>
        </authorList>
    </citation>
    <scope>NUCLEOTIDE SEQUENCE [LARGE SCALE GENOMIC DNA]</scope>
    <source>
        <strain evidence="5 6">CBS 180</strain>
    </source>
</reference>
<keyword evidence="3" id="KW-0949">S-adenosyl-L-methionine</keyword>
<dbReference type="EMBL" id="SELW01000331">
    <property type="protein sequence ID" value="TID29182.1"/>
    <property type="molecule type" value="Genomic_DNA"/>
</dbReference>
<feature type="domain" description="SET" evidence="4">
    <location>
        <begin position="60"/>
        <end position="167"/>
    </location>
</feature>
<dbReference type="PANTHER" id="PTHR13271:SF47">
    <property type="entry name" value="ACTIN-HISTIDINE N-METHYLTRANSFERASE"/>
    <property type="match status" value="1"/>
</dbReference>
<dbReference type="STRING" id="52247.A0A4T0X1Z3"/>
<evidence type="ECO:0000313" key="5">
    <source>
        <dbReference type="EMBL" id="TID29182.1"/>
    </source>
</evidence>
<dbReference type="GO" id="GO:0032259">
    <property type="term" value="P:methylation"/>
    <property type="evidence" value="ECO:0007669"/>
    <property type="project" value="UniProtKB-KW"/>
</dbReference>
<dbReference type="SUPFAM" id="SSF82199">
    <property type="entry name" value="SET domain"/>
    <property type="match status" value="1"/>
</dbReference>
<accession>A0A4T0X1Z3</accession>
<keyword evidence="6" id="KW-1185">Reference proteome</keyword>
<gene>
    <name evidence="5" type="ORF">CANINC_002139</name>
</gene>
<dbReference type="PANTHER" id="PTHR13271">
    <property type="entry name" value="UNCHARACTERIZED PUTATIVE METHYLTRANSFERASE"/>
    <property type="match status" value="1"/>
</dbReference>
<organism evidence="5 6">
    <name type="scientific">Pichia inconspicua</name>
    <dbReference type="NCBI Taxonomy" id="52247"/>
    <lineage>
        <taxon>Eukaryota</taxon>
        <taxon>Fungi</taxon>
        <taxon>Dikarya</taxon>
        <taxon>Ascomycota</taxon>
        <taxon>Saccharomycotina</taxon>
        <taxon>Pichiomycetes</taxon>
        <taxon>Pichiales</taxon>
        <taxon>Pichiaceae</taxon>
        <taxon>Pichia</taxon>
    </lineage>
</organism>
<evidence type="ECO:0000313" key="6">
    <source>
        <dbReference type="Proteomes" id="UP000307173"/>
    </source>
</evidence>
<evidence type="ECO:0000256" key="1">
    <source>
        <dbReference type="ARBA" id="ARBA00022603"/>
    </source>
</evidence>
<comment type="caution">
    <text evidence="5">The sequence shown here is derived from an EMBL/GenBank/DDBJ whole genome shotgun (WGS) entry which is preliminary data.</text>
</comment>
<dbReference type="GO" id="GO:0016279">
    <property type="term" value="F:protein-lysine N-methyltransferase activity"/>
    <property type="evidence" value="ECO:0007669"/>
    <property type="project" value="TreeGrafter"/>
</dbReference>
<dbReference type="AlphaFoldDB" id="A0A4T0X1Z3"/>
<dbReference type="InterPro" id="IPR050600">
    <property type="entry name" value="SETD3_SETD6_MTase"/>
</dbReference>
<dbReference type="OrthoDB" id="341421at2759"/>
<evidence type="ECO:0000256" key="3">
    <source>
        <dbReference type="ARBA" id="ARBA00022691"/>
    </source>
</evidence>
<sequence length="351" mass="41288">MFLLLEKKRKSNSWWKPFLDCLPNYKDYEGTPMTWKFDENVEDEKLLSSLPKFTRLHVEKQIEQFNSDFAIVTSLLLPFQNIFSKKEYLWAWITVNTRCMYFELPKYLQENGSKNSSVNKITLVPYADYINHHFELRNAEARCTKSGYDVVTIANVKKGEYIWFSYGPHNDSFLQCEYGFSMSNTNSMNNEKLFINKYNSIDITEIIVKLLNIPKKESVLKWLTQSGYLGDYTIGFETVDRTKDMGPHIISKPSHRTRIALAALIEKEDDFKFNQEQYSFMCPVKLEKFLQGFNDGEYYLKTETALLQKILTRYKKDLTSKLETLNSCESNFKSNIVRKLLSSELYLIEHV</sequence>
<name>A0A4T0X1Z3_9ASCO</name>
<dbReference type="PROSITE" id="PS50280">
    <property type="entry name" value="SET"/>
    <property type="match status" value="1"/>
</dbReference>
<evidence type="ECO:0000256" key="2">
    <source>
        <dbReference type="ARBA" id="ARBA00022679"/>
    </source>
</evidence>
<dbReference type="InterPro" id="IPR001214">
    <property type="entry name" value="SET_dom"/>
</dbReference>
<proteinExistence type="predicted"/>
<dbReference type="Proteomes" id="UP000307173">
    <property type="component" value="Unassembled WGS sequence"/>
</dbReference>
<keyword evidence="1" id="KW-0489">Methyltransferase</keyword>
<protein>
    <recommendedName>
        <fullName evidence="4">SET domain-containing protein</fullName>
    </recommendedName>
</protein>
<keyword evidence="2" id="KW-0808">Transferase</keyword>
<dbReference type="Gene3D" id="3.90.1410.10">
    <property type="entry name" value="set domain protein methyltransferase, domain 1"/>
    <property type="match status" value="1"/>
</dbReference>